<feature type="region of interest" description="Disordered" evidence="1">
    <location>
        <begin position="1"/>
        <end position="21"/>
    </location>
</feature>
<protein>
    <submittedName>
        <fullName evidence="2">Uncharacterized protein</fullName>
    </submittedName>
</protein>
<evidence type="ECO:0000313" key="2">
    <source>
        <dbReference type="EMBL" id="GAA4613889.1"/>
    </source>
</evidence>
<evidence type="ECO:0000256" key="1">
    <source>
        <dbReference type="SAM" id="MobiDB-lite"/>
    </source>
</evidence>
<comment type="caution">
    <text evidence="2">The sequence shown here is derived from an EMBL/GenBank/DDBJ whole genome shotgun (WGS) entry which is preliminary data.</text>
</comment>
<name>A0ABP8TUE6_9ACTN</name>
<organism evidence="2 3">
    <name type="scientific">Actinoallomurus liliacearum</name>
    <dbReference type="NCBI Taxonomy" id="1080073"/>
    <lineage>
        <taxon>Bacteria</taxon>
        <taxon>Bacillati</taxon>
        <taxon>Actinomycetota</taxon>
        <taxon>Actinomycetes</taxon>
        <taxon>Streptosporangiales</taxon>
        <taxon>Thermomonosporaceae</taxon>
        <taxon>Actinoallomurus</taxon>
    </lineage>
</organism>
<dbReference type="Proteomes" id="UP001500212">
    <property type="component" value="Unassembled WGS sequence"/>
</dbReference>
<accession>A0ABP8TUE6</accession>
<proteinExistence type="predicted"/>
<dbReference type="EMBL" id="BAABHJ010000023">
    <property type="protein sequence ID" value="GAA4613889.1"/>
    <property type="molecule type" value="Genomic_DNA"/>
</dbReference>
<gene>
    <name evidence="2" type="ORF">GCM10023195_60370</name>
</gene>
<reference evidence="3" key="1">
    <citation type="journal article" date="2019" name="Int. J. Syst. Evol. Microbiol.">
        <title>The Global Catalogue of Microorganisms (GCM) 10K type strain sequencing project: providing services to taxonomists for standard genome sequencing and annotation.</title>
        <authorList>
            <consortium name="The Broad Institute Genomics Platform"/>
            <consortium name="The Broad Institute Genome Sequencing Center for Infectious Disease"/>
            <person name="Wu L."/>
            <person name="Ma J."/>
        </authorList>
    </citation>
    <scope>NUCLEOTIDE SEQUENCE [LARGE SCALE GENOMIC DNA]</scope>
    <source>
        <strain evidence="3">JCM 17938</strain>
    </source>
</reference>
<keyword evidence="3" id="KW-1185">Reference proteome</keyword>
<evidence type="ECO:0000313" key="3">
    <source>
        <dbReference type="Proteomes" id="UP001500212"/>
    </source>
</evidence>
<dbReference type="RefSeq" id="WP_345361998.1">
    <property type="nucleotide sequence ID" value="NZ_BAABHJ010000023.1"/>
</dbReference>
<sequence length="66" mass="6859">MSNQDEIQAHRDAGNAARKRHAAAAGDALLATFSGDAAALEAARQKSIAAEGDYNRHAAEIERLGG</sequence>